<protein>
    <submittedName>
        <fullName evidence="1">Alpha-ribazole phosphatase family protein</fullName>
    </submittedName>
</protein>
<dbReference type="PIRSF" id="PIRSF000709">
    <property type="entry name" value="6PFK_2-Ptase"/>
    <property type="match status" value="1"/>
</dbReference>
<evidence type="ECO:0000313" key="2">
    <source>
        <dbReference type="Proteomes" id="UP000592294"/>
    </source>
</evidence>
<dbReference type="PANTHER" id="PTHR48100">
    <property type="entry name" value="BROAD-SPECIFICITY PHOSPHATASE YOR283W-RELATED"/>
    <property type="match status" value="1"/>
</dbReference>
<dbReference type="GO" id="GO:0005737">
    <property type="term" value="C:cytoplasm"/>
    <property type="evidence" value="ECO:0007669"/>
    <property type="project" value="TreeGrafter"/>
</dbReference>
<dbReference type="Gene3D" id="3.40.50.1240">
    <property type="entry name" value="Phosphoglycerate mutase-like"/>
    <property type="match status" value="1"/>
</dbReference>
<dbReference type="GO" id="GO:0016791">
    <property type="term" value="F:phosphatase activity"/>
    <property type="evidence" value="ECO:0007669"/>
    <property type="project" value="TreeGrafter"/>
</dbReference>
<organism evidence="1 2">
    <name type="scientific">Allochromatium humboldtianum</name>
    <dbReference type="NCBI Taxonomy" id="504901"/>
    <lineage>
        <taxon>Bacteria</taxon>
        <taxon>Pseudomonadati</taxon>
        <taxon>Pseudomonadota</taxon>
        <taxon>Gammaproteobacteria</taxon>
        <taxon>Chromatiales</taxon>
        <taxon>Chromatiaceae</taxon>
        <taxon>Allochromatium</taxon>
    </lineage>
</organism>
<dbReference type="Pfam" id="PF00300">
    <property type="entry name" value="His_Phos_1"/>
    <property type="match status" value="1"/>
</dbReference>
<dbReference type="InterPro" id="IPR050275">
    <property type="entry name" value="PGM_Phosphatase"/>
</dbReference>
<sequence>MGRCARGSIVNETDETVVDFMRHGEPVGGRRYRGHGIDDPLSPLGWEQMRGAVGEHCQWDQIISSPLRRCRLFAAELAARHALPLAVDSEFREIGMGGWEGRSHQEIRTFESERFAAFKRDPVAVRPPGGESLEPFQRRIVAAYERQVAAYPGRRLLIVCHAGVIRAVLGHALGARPERWYRLQIGHATISRIRVDRFGISSIAIQASIVD</sequence>
<dbReference type="SMART" id="SM00855">
    <property type="entry name" value="PGAM"/>
    <property type="match status" value="1"/>
</dbReference>
<reference evidence="1 2" key="1">
    <citation type="submission" date="2020-06" db="EMBL/GenBank/DDBJ databases">
        <title>Whole-genome sequence of Allochromatium humboldtianum DSM 21881, type strain.</title>
        <authorList>
            <person name="Kyndt J.A."/>
            <person name="Meyer T.E."/>
        </authorList>
    </citation>
    <scope>NUCLEOTIDE SEQUENCE [LARGE SCALE GENOMIC DNA]</scope>
    <source>
        <strain evidence="1 2">DSM 21881</strain>
    </source>
</reference>
<dbReference type="InterPro" id="IPR029033">
    <property type="entry name" value="His_PPase_superfam"/>
</dbReference>
<name>A0A850RFA7_9GAMM</name>
<gene>
    <name evidence="1" type="ORF">HW932_10185</name>
</gene>
<dbReference type="AlphaFoldDB" id="A0A850RFA7"/>
<evidence type="ECO:0000313" key="1">
    <source>
        <dbReference type="EMBL" id="NVZ09630.1"/>
    </source>
</evidence>
<proteinExistence type="predicted"/>
<dbReference type="CDD" id="cd07067">
    <property type="entry name" value="HP_PGM_like"/>
    <property type="match status" value="1"/>
</dbReference>
<dbReference type="Proteomes" id="UP000592294">
    <property type="component" value="Unassembled WGS sequence"/>
</dbReference>
<dbReference type="SUPFAM" id="SSF53254">
    <property type="entry name" value="Phosphoglycerate mutase-like"/>
    <property type="match status" value="1"/>
</dbReference>
<dbReference type="PANTHER" id="PTHR48100:SF1">
    <property type="entry name" value="HISTIDINE PHOSPHATASE FAMILY PROTEIN-RELATED"/>
    <property type="match status" value="1"/>
</dbReference>
<dbReference type="InterPro" id="IPR013078">
    <property type="entry name" value="His_Pase_superF_clade-1"/>
</dbReference>
<dbReference type="EMBL" id="JABZEO010000006">
    <property type="protein sequence ID" value="NVZ09630.1"/>
    <property type="molecule type" value="Genomic_DNA"/>
</dbReference>
<comment type="caution">
    <text evidence="1">The sequence shown here is derived from an EMBL/GenBank/DDBJ whole genome shotgun (WGS) entry which is preliminary data.</text>
</comment>
<keyword evidence="2" id="KW-1185">Reference proteome</keyword>
<accession>A0A850RFA7</accession>